<organism evidence="1">
    <name type="scientific">Caldilineaceae bacterium SB0662_bin_9</name>
    <dbReference type="NCBI Taxonomy" id="2605258"/>
    <lineage>
        <taxon>Bacteria</taxon>
        <taxon>Bacillati</taxon>
        <taxon>Chloroflexota</taxon>
        <taxon>Caldilineae</taxon>
        <taxon>Caldilineales</taxon>
        <taxon>Caldilineaceae</taxon>
    </lineage>
</organism>
<reference evidence="1" key="1">
    <citation type="submission" date="2019-09" db="EMBL/GenBank/DDBJ databases">
        <title>Characterisation of the sponge microbiome using genome-centric metagenomics.</title>
        <authorList>
            <person name="Engelberts J.P."/>
            <person name="Robbins S.J."/>
            <person name="De Goeij J.M."/>
            <person name="Aranda M."/>
            <person name="Bell S.C."/>
            <person name="Webster N.S."/>
        </authorList>
    </citation>
    <scope>NUCLEOTIDE SEQUENCE</scope>
    <source>
        <strain evidence="1">SB0662_bin_9</strain>
    </source>
</reference>
<comment type="caution">
    <text evidence="1">The sequence shown here is derived from an EMBL/GenBank/DDBJ whole genome shotgun (WGS) entry which is preliminary data.</text>
</comment>
<name>A0A6B1DVW2_9CHLR</name>
<sequence>MQVRFDLSLVRVRIRHAVVAAVSCACVLTGLLGFAVTAPMESPQVLVPARWKALQAKLAVQREVESLAVDLAYLAGLLREGSADSVQVTLVAQRLRARYREGEPATAAARAAVVTAAETAVREVQGAASPREVVAALENARLKLNRVTQP</sequence>
<dbReference type="EMBL" id="VXPY01000082">
    <property type="protein sequence ID" value="MYD90925.1"/>
    <property type="molecule type" value="Genomic_DNA"/>
</dbReference>
<dbReference type="PROSITE" id="PS51257">
    <property type="entry name" value="PROKAR_LIPOPROTEIN"/>
    <property type="match status" value="1"/>
</dbReference>
<evidence type="ECO:0000313" key="1">
    <source>
        <dbReference type="EMBL" id="MYD90925.1"/>
    </source>
</evidence>
<gene>
    <name evidence="1" type="ORF">F4Y08_11425</name>
</gene>
<protein>
    <submittedName>
        <fullName evidence="1">Uncharacterized protein</fullName>
    </submittedName>
</protein>
<accession>A0A6B1DVW2</accession>
<proteinExistence type="predicted"/>
<dbReference type="AlphaFoldDB" id="A0A6B1DVW2"/>